<reference evidence="2 3" key="1">
    <citation type="submission" date="2014-10" db="EMBL/GenBank/DDBJ databases">
        <title>Draft genome of the hookworm Ancylostoma caninum.</title>
        <authorList>
            <person name="Mitreva M."/>
        </authorList>
    </citation>
    <scope>NUCLEOTIDE SEQUENCE [LARGE SCALE GENOMIC DNA]</scope>
    <source>
        <strain evidence="2 3">Baltimore</strain>
    </source>
</reference>
<protein>
    <recommendedName>
        <fullName evidence="4">SCP domain-containing protein</fullName>
    </recommendedName>
</protein>
<comment type="caution">
    <text evidence="2">The sequence shown here is derived from an EMBL/GenBank/DDBJ whole genome shotgun (WGS) entry which is preliminary data.</text>
</comment>
<keyword evidence="3" id="KW-1185">Reference proteome</keyword>
<dbReference type="Pfam" id="PF17641">
    <property type="entry name" value="ASPRs"/>
    <property type="match status" value="1"/>
</dbReference>
<sequence length="142" mass="16724">MQWPLVLLFATAIVAENTSPEEYAYCAMAQHYRKKIEAFHKERRGEDDTMQYDCLLEVRARRKQENDSYELPSDYGVMKIKLARDNGKSTDQNLIDAFNSIKGKNLRQMKNKKVTRYGCWGLFYPAIYKQLSVLCLYDYKVE</sequence>
<dbReference type="Proteomes" id="UP000252519">
    <property type="component" value="Unassembled WGS sequence"/>
</dbReference>
<dbReference type="EMBL" id="JOJR01000251">
    <property type="protein sequence ID" value="RCN41072.1"/>
    <property type="molecule type" value="Genomic_DNA"/>
</dbReference>
<evidence type="ECO:0000313" key="3">
    <source>
        <dbReference type="Proteomes" id="UP000252519"/>
    </source>
</evidence>
<dbReference type="Gene3D" id="3.40.33.10">
    <property type="entry name" value="CAP"/>
    <property type="match status" value="1"/>
</dbReference>
<dbReference type="AlphaFoldDB" id="A0A368G9P1"/>
<dbReference type="OrthoDB" id="10425808at2759"/>
<proteinExistence type="predicted"/>
<feature type="signal peptide" evidence="1">
    <location>
        <begin position="1"/>
        <end position="15"/>
    </location>
</feature>
<organism evidence="2 3">
    <name type="scientific">Ancylostoma caninum</name>
    <name type="common">Dog hookworm</name>
    <dbReference type="NCBI Taxonomy" id="29170"/>
    <lineage>
        <taxon>Eukaryota</taxon>
        <taxon>Metazoa</taxon>
        <taxon>Ecdysozoa</taxon>
        <taxon>Nematoda</taxon>
        <taxon>Chromadorea</taxon>
        <taxon>Rhabditida</taxon>
        <taxon>Rhabditina</taxon>
        <taxon>Rhabditomorpha</taxon>
        <taxon>Strongyloidea</taxon>
        <taxon>Ancylostomatidae</taxon>
        <taxon>Ancylostomatinae</taxon>
        <taxon>Ancylostoma</taxon>
    </lineage>
</organism>
<evidence type="ECO:0000256" key="1">
    <source>
        <dbReference type="SAM" id="SignalP"/>
    </source>
</evidence>
<gene>
    <name evidence="2" type="ORF">ANCCAN_12955</name>
</gene>
<evidence type="ECO:0000313" key="2">
    <source>
        <dbReference type="EMBL" id="RCN41072.1"/>
    </source>
</evidence>
<feature type="chain" id="PRO_5017025541" description="SCP domain-containing protein" evidence="1">
    <location>
        <begin position="16"/>
        <end position="142"/>
    </location>
</feature>
<dbReference type="InterPro" id="IPR035109">
    <property type="entry name" value="ASPR"/>
</dbReference>
<accession>A0A368G9P1</accession>
<name>A0A368G9P1_ANCCA</name>
<dbReference type="InterPro" id="IPR035940">
    <property type="entry name" value="CAP_sf"/>
</dbReference>
<keyword evidence="1" id="KW-0732">Signal</keyword>
<evidence type="ECO:0008006" key="4">
    <source>
        <dbReference type="Google" id="ProtNLM"/>
    </source>
</evidence>